<sequence>MTISAAGPARSARPPGRAARRAGLLLGGLAVLGLAATGCGDRAAVPGGGGETAPVHPVTPDTLDPEDFERDGSGRDELPDVSPSLPLRPDGSAASASPPPPCPEPGVRIAPGAVEAAMGLRVMGLVLTNCGPDDYRIEGYPAVSLLDGSGRPMDGIEVVPGSAGIAVVEGFDDPPRPVALAPGERATAALMWRNTVTAADRPAASARWVEVTPAPGEDGRRVSPDGGIDLGTTAVVGVGPWRAHPG</sequence>
<protein>
    <recommendedName>
        <fullName evidence="2">DUF4232 domain-containing protein</fullName>
    </recommendedName>
</protein>
<accession>A0A1I1SM86</accession>
<feature type="domain" description="DUF4232" evidence="2">
    <location>
        <begin position="102"/>
        <end position="241"/>
    </location>
</feature>
<dbReference type="InterPro" id="IPR025326">
    <property type="entry name" value="DUF4232"/>
</dbReference>
<dbReference type="AlphaFoldDB" id="A0A1I1SM86"/>
<dbReference type="STRING" id="910347.SAMN05421773_11697"/>
<evidence type="ECO:0000256" key="1">
    <source>
        <dbReference type="SAM" id="MobiDB-lite"/>
    </source>
</evidence>
<feature type="region of interest" description="Disordered" evidence="1">
    <location>
        <begin position="45"/>
        <end position="108"/>
    </location>
</feature>
<feature type="region of interest" description="Disordered" evidence="1">
    <location>
        <begin position="214"/>
        <end position="233"/>
    </location>
</feature>
<reference evidence="3 4" key="1">
    <citation type="submission" date="2016-10" db="EMBL/GenBank/DDBJ databases">
        <authorList>
            <person name="de Groot N.N."/>
        </authorList>
    </citation>
    <scope>NUCLEOTIDE SEQUENCE [LARGE SCALE GENOMIC DNA]</scope>
    <source>
        <strain evidence="3 4">CGMCC 4.5739</strain>
    </source>
</reference>
<dbReference type="Pfam" id="PF14016">
    <property type="entry name" value="DUF4232"/>
    <property type="match status" value="1"/>
</dbReference>
<name>A0A1I1SM86_9ACTN</name>
<evidence type="ECO:0000259" key="2">
    <source>
        <dbReference type="Pfam" id="PF14016"/>
    </source>
</evidence>
<dbReference type="Proteomes" id="UP000199207">
    <property type="component" value="Unassembled WGS sequence"/>
</dbReference>
<keyword evidence="4" id="KW-1185">Reference proteome</keyword>
<evidence type="ECO:0000313" key="4">
    <source>
        <dbReference type="Proteomes" id="UP000199207"/>
    </source>
</evidence>
<gene>
    <name evidence="3" type="ORF">SAMN05421773_11697</name>
</gene>
<proteinExistence type="predicted"/>
<dbReference type="RefSeq" id="WP_217652578.1">
    <property type="nucleotide sequence ID" value="NZ_FOLM01000016.1"/>
</dbReference>
<organism evidence="3 4">
    <name type="scientific">Streptomyces aidingensis</name>
    <dbReference type="NCBI Taxonomy" id="910347"/>
    <lineage>
        <taxon>Bacteria</taxon>
        <taxon>Bacillati</taxon>
        <taxon>Actinomycetota</taxon>
        <taxon>Actinomycetes</taxon>
        <taxon>Kitasatosporales</taxon>
        <taxon>Streptomycetaceae</taxon>
        <taxon>Streptomyces</taxon>
    </lineage>
</organism>
<evidence type="ECO:0000313" key="3">
    <source>
        <dbReference type="EMBL" id="SFD47589.1"/>
    </source>
</evidence>
<dbReference type="EMBL" id="FOLM01000016">
    <property type="protein sequence ID" value="SFD47589.1"/>
    <property type="molecule type" value="Genomic_DNA"/>
</dbReference>